<evidence type="ECO:0000256" key="2">
    <source>
        <dbReference type="ARBA" id="ARBA00023239"/>
    </source>
</evidence>
<feature type="region of interest" description="Phosphopantothenoylcysteine decarboxylase" evidence="3">
    <location>
        <begin position="1"/>
        <end position="206"/>
    </location>
</feature>
<dbReference type="Pfam" id="PF02441">
    <property type="entry name" value="Flavoprotein"/>
    <property type="match status" value="1"/>
</dbReference>
<sequence>MALLSPSPLTPLAGKRLLLGVSAGIAAYKSALIVRLLKQAGCEVRVVMTEGAQAFITPLTLQALSGEPVRTSLLDPEAEAGMGHIELARWADAVLIAPATADLIARLVHGMADDLLTTLCLASEAPKLIAPAMNQAMWRHPATQRNVTQLASDGWQLIGPAAGDQACGDVGPGRMSEPDDIFSALARHFAPCAAVPTSQAPSNAPHIVITAGPTREALDPVRYLSNHSSGKMGYALAAEAANQGARVTLISGPVNLPTPNGVERIDVETAAQMHHEALTLAPHAALFIGCAAVADYRAASAAEHKIKKTDDSDTLTLTLVKNPDIIADVSALPATQRPFVVGFAAETQDVARYAEDKLARKGLDMIVANDVSQQGLGFGSDNNAAVLLWRSMAGTDQLEAPPQAKTQLAALIIRHALSLLPSQLPSQSPSQSPGALS</sequence>
<dbReference type="InterPro" id="IPR007085">
    <property type="entry name" value="DNA/pantothenate-metab_flavo_C"/>
</dbReference>
<keyword evidence="3" id="KW-0460">Magnesium</keyword>
<keyword evidence="3" id="KW-0511">Multifunctional enzyme</keyword>
<dbReference type="InterPro" id="IPR035929">
    <property type="entry name" value="CoaB-like_sf"/>
</dbReference>
<dbReference type="InterPro" id="IPR036551">
    <property type="entry name" value="Flavin_trans-like"/>
</dbReference>
<reference evidence="7 8" key="1">
    <citation type="journal article" date="2013" name="Antonie Van Leeuwenhoek">
        <title>Halomonas zhaodongensis sp. nov., a slightly halophilic bacterium isolated from saline-alkaline soils in Zhaodong, China.</title>
        <authorList>
            <person name="Jiang J."/>
            <person name="Pan Y."/>
            <person name="Meng L."/>
            <person name="Hu S."/>
            <person name="Zhang X."/>
            <person name="Hu B."/>
            <person name="Meng J."/>
            <person name="Li C."/>
            <person name="Huang H."/>
            <person name="Wang K."/>
            <person name="Su T."/>
        </authorList>
    </citation>
    <scope>NUCLEOTIDE SEQUENCE [LARGE SCALE GENOMIC DNA]</scope>
    <source>
        <strain evidence="7 8">NEAU-ST10-25</strain>
    </source>
</reference>
<keyword evidence="3 4" id="KW-0436">Ligase</keyword>
<feature type="domain" description="DNA/pantothenate metabolism flavoprotein C-terminal" evidence="6">
    <location>
        <begin position="206"/>
        <end position="416"/>
    </location>
</feature>
<feature type="region of interest" description="Phosphopantothenate--cysteine ligase" evidence="3">
    <location>
        <begin position="207"/>
        <end position="437"/>
    </location>
</feature>
<comment type="function">
    <text evidence="4">Catalyzes two steps in the biosynthesis of coenzyme A. In the first step cysteine is conjugated to 4'-phosphopantothenate to form 4-phosphopantothenoylcysteine, in the latter compound is decarboxylated to form 4'-phosphopantotheine.</text>
</comment>
<evidence type="ECO:0000313" key="8">
    <source>
        <dbReference type="Proteomes" id="UP000528918"/>
    </source>
</evidence>
<comment type="function">
    <text evidence="3">Catalyzes two sequential steps in the biosynthesis of coenzyme A. In the first step cysteine is conjugated to 4'-phosphopantothenate to form 4-phosphopantothenoylcysteine. In the second step the latter compound is decarboxylated to form 4'-phosphopantotheine.</text>
</comment>
<dbReference type="NCBIfam" id="TIGR00521">
    <property type="entry name" value="coaBC_dfp"/>
    <property type="match status" value="1"/>
</dbReference>
<dbReference type="SUPFAM" id="SSF102645">
    <property type="entry name" value="CoaB-like"/>
    <property type="match status" value="1"/>
</dbReference>
<evidence type="ECO:0000256" key="3">
    <source>
        <dbReference type="HAMAP-Rule" id="MF_02225"/>
    </source>
</evidence>
<keyword evidence="2 3" id="KW-0456">Lyase</keyword>
<feature type="active site" description="Proton donor" evidence="3">
    <location>
        <position position="167"/>
    </location>
</feature>
<dbReference type="InterPro" id="IPR003382">
    <property type="entry name" value="Flavoprotein"/>
</dbReference>
<feature type="binding site" evidence="3">
    <location>
        <begin position="289"/>
        <end position="291"/>
    </location>
    <ligand>
        <name>CTP</name>
        <dbReference type="ChEBI" id="CHEBI:37563"/>
    </ligand>
</feature>
<dbReference type="Gene3D" id="3.40.50.1950">
    <property type="entry name" value="Flavin prenyltransferase-like"/>
    <property type="match status" value="1"/>
</dbReference>
<comment type="similarity">
    <text evidence="3 4">In the C-terminal section; belongs to the PPC synthetase family.</text>
</comment>
<dbReference type="Pfam" id="PF04127">
    <property type="entry name" value="DFP"/>
    <property type="match status" value="1"/>
</dbReference>
<dbReference type="PANTHER" id="PTHR14359">
    <property type="entry name" value="HOMO-OLIGOMERIC FLAVIN CONTAINING CYS DECARBOXYLASE FAMILY"/>
    <property type="match status" value="1"/>
</dbReference>
<comment type="catalytic activity">
    <reaction evidence="3 4">
        <text>N-[(R)-4-phosphopantothenoyl]-L-cysteine + H(+) = (R)-4'-phosphopantetheine + CO2</text>
        <dbReference type="Rhea" id="RHEA:16793"/>
        <dbReference type="ChEBI" id="CHEBI:15378"/>
        <dbReference type="ChEBI" id="CHEBI:16526"/>
        <dbReference type="ChEBI" id="CHEBI:59458"/>
        <dbReference type="ChEBI" id="CHEBI:61723"/>
        <dbReference type="EC" id="4.1.1.36"/>
    </reaction>
</comment>
<keyword evidence="3 4" id="KW-0285">Flavoprotein</keyword>
<comment type="cofactor">
    <cofactor evidence="3">
        <name>Mg(2+)</name>
        <dbReference type="ChEBI" id="CHEBI:18420"/>
    </cofactor>
</comment>
<feature type="binding site" evidence="3">
    <location>
        <position position="305"/>
    </location>
    <ligand>
        <name>CTP</name>
        <dbReference type="ChEBI" id="CHEBI:37563"/>
    </ligand>
</feature>
<organism evidence="7 8">
    <name type="scientific">Vreelandella zhaodongensis</name>
    <name type="common">Halomonas zhaodongensis</name>
    <dbReference type="NCBI Taxonomy" id="1176240"/>
    <lineage>
        <taxon>Bacteria</taxon>
        <taxon>Pseudomonadati</taxon>
        <taxon>Pseudomonadota</taxon>
        <taxon>Gammaproteobacteria</taxon>
        <taxon>Oceanospirillales</taxon>
        <taxon>Halomonadaceae</taxon>
        <taxon>Vreelandella</taxon>
    </lineage>
</organism>
<evidence type="ECO:0000256" key="1">
    <source>
        <dbReference type="ARBA" id="ARBA00022793"/>
    </source>
</evidence>
<accession>A0ABX2SYC0</accession>
<dbReference type="RefSeq" id="WP_179928224.1">
    <property type="nucleotide sequence ID" value="NZ_JACCDD010000008.1"/>
</dbReference>
<feature type="binding site" evidence="3">
    <location>
        <position position="295"/>
    </location>
    <ligand>
        <name>CTP</name>
        <dbReference type="ChEBI" id="CHEBI:37563"/>
    </ligand>
</feature>
<evidence type="ECO:0000259" key="5">
    <source>
        <dbReference type="Pfam" id="PF02441"/>
    </source>
</evidence>
<comment type="pathway">
    <text evidence="3 4">Cofactor biosynthesis; coenzyme A biosynthesis; CoA from (R)-pantothenate: step 2/5.</text>
</comment>
<comment type="cofactor">
    <cofactor evidence="3">
        <name>FMN</name>
        <dbReference type="ChEBI" id="CHEBI:58210"/>
    </cofactor>
    <text evidence="3">Binds 1 FMN per subunit.</text>
</comment>
<dbReference type="HAMAP" id="MF_02225">
    <property type="entry name" value="CoaBC"/>
    <property type="match status" value="1"/>
</dbReference>
<dbReference type="PANTHER" id="PTHR14359:SF6">
    <property type="entry name" value="PHOSPHOPANTOTHENOYLCYSTEINE DECARBOXYLASE"/>
    <property type="match status" value="1"/>
</dbReference>
<feature type="binding site" evidence="3">
    <location>
        <position position="343"/>
    </location>
    <ligand>
        <name>CTP</name>
        <dbReference type="ChEBI" id="CHEBI:37563"/>
    </ligand>
</feature>
<comment type="catalytic activity">
    <reaction evidence="3 4">
        <text>(R)-4'-phosphopantothenate + L-cysteine + CTP = N-[(R)-4-phosphopantothenoyl]-L-cysteine + CMP + diphosphate + H(+)</text>
        <dbReference type="Rhea" id="RHEA:19397"/>
        <dbReference type="ChEBI" id="CHEBI:10986"/>
        <dbReference type="ChEBI" id="CHEBI:15378"/>
        <dbReference type="ChEBI" id="CHEBI:33019"/>
        <dbReference type="ChEBI" id="CHEBI:35235"/>
        <dbReference type="ChEBI" id="CHEBI:37563"/>
        <dbReference type="ChEBI" id="CHEBI:59458"/>
        <dbReference type="ChEBI" id="CHEBI:60377"/>
        <dbReference type="EC" id="6.3.2.5"/>
    </reaction>
</comment>
<dbReference type="GO" id="GO:0004633">
    <property type="term" value="F:phosphopantothenoylcysteine decarboxylase activity"/>
    <property type="evidence" value="ECO:0007669"/>
    <property type="project" value="UniProtKB-EC"/>
</dbReference>
<keyword evidence="3" id="KW-0479">Metal-binding</keyword>
<keyword evidence="8" id="KW-1185">Reference proteome</keyword>
<protein>
    <recommendedName>
        <fullName evidence="3">Coenzyme A biosynthesis bifunctional protein CoaBC</fullName>
    </recommendedName>
    <alternativeName>
        <fullName evidence="3">DNA/pantothenate metabolism flavoprotein</fullName>
    </alternativeName>
    <alternativeName>
        <fullName evidence="3">Phosphopantothenoylcysteine synthetase/decarboxylase</fullName>
        <shortName evidence="3">PPCS-PPCDC</shortName>
    </alternativeName>
    <domain>
        <recommendedName>
            <fullName evidence="3">Phosphopantothenoylcysteine decarboxylase</fullName>
            <shortName evidence="3">PPC decarboxylase</shortName>
            <shortName evidence="3">PPC-DC</shortName>
            <ecNumber evidence="3">4.1.1.36</ecNumber>
        </recommendedName>
        <alternativeName>
            <fullName evidence="3">CoaC</fullName>
        </alternativeName>
    </domain>
    <domain>
        <recommendedName>
            <fullName evidence="3">Phosphopantothenate--cysteine ligase</fullName>
            <ecNumber evidence="3">6.3.2.5</ecNumber>
        </recommendedName>
        <alternativeName>
            <fullName evidence="3">CoaB</fullName>
        </alternativeName>
        <alternativeName>
            <fullName evidence="3">Phosphopantothenoylcysteine synthetase</fullName>
            <shortName evidence="3">PPC synthetase</shortName>
            <shortName evidence="3">PPC-S</shortName>
        </alternativeName>
    </domain>
</protein>
<dbReference type="Gene3D" id="3.40.50.10300">
    <property type="entry name" value="CoaB-like"/>
    <property type="match status" value="1"/>
</dbReference>
<dbReference type="GO" id="GO:0004632">
    <property type="term" value="F:phosphopantothenate--cysteine ligase activity"/>
    <property type="evidence" value="ECO:0007669"/>
    <property type="project" value="UniProtKB-EC"/>
</dbReference>
<evidence type="ECO:0000259" key="6">
    <source>
        <dbReference type="Pfam" id="PF04127"/>
    </source>
</evidence>
<comment type="pathway">
    <text evidence="3 4">Cofactor biosynthesis; coenzyme A biosynthesis; CoA from (R)-pantothenate: step 3/5.</text>
</comment>
<feature type="binding site" evidence="3">
    <location>
        <begin position="323"/>
        <end position="326"/>
    </location>
    <ligand>
        <name>CTP</name>
        <dbReference type="ChEBI" id="CHEBI:37563"/>
    </ligand>
</feature>
<evidence type="ECO:0000313" key="7">
    <source>
        <dbReference type="EMBL" id="NYS46165.1"/>
    </source>
</evidence>
<proteinExistence type="inferred from homology"/>
<dbReference type="EC" id="4.1.1.36" evidence="3"/>
<dbReference type="Proteomes" id="UP000528918">
    <property type="component" value="Unassembled WGS sequence"/>
</dbReference>
<feature type="binding site" evidence="3">
    <location>
        <position position="357"/>
    </location>
    <ligand>
        <name>CTP</name>
        <dbReference type="ChEBI" id="CHEBI:37563"/>
    </ligand>
</feature>
<keyword evidence="3 4" id="KW-0288">FMN</keyword>
<dbReference type="SUPFAM" id="SSF52507">
    <property type="entry name" value="Homo-oligomeric flavin-containing Cys decarboxylases, HFCD"/>
    <property type="match status" value="1"/>
</dbReference>
<keyword evidence="1 3" id="KW-0210">Decarboxylase</keyword>
<comment type="similarity">
    <text evidence="3 4">In the N-terminal section; belongs to the HFCD (homo-oligomeric flavin containing Cys decarboxylase) superfamily.</text>
</comment>
<dbReference type="EMBL" id="JACCDD010000008">
    <property type="protein sequence ID" value="NYS46165.1"/>
    <property type="molecule type" value="Genomic_DNA"/>
</dbReference>
<evidence type="ECO:0000256" key="4">
    <source>
        <dbReference type="RuleBase" id="RU364078"/>
    </source>
</evidence>
<dbReference type="EC" id="6.3.2.5" evidence="3"/>
<feature type="binding site" evidence="3">
    <location>
        <position position="361"/>
    </location>
    <ligand>
        <name>CTP</name>
        <dbReference type="ChEBI" id="CHEBI:37563"/>
    </ligand>
</feature>
<gene>
    <name evidence="3 7" type="primary">coaBC</name>
    <name evidence="7" type="ORF">HZS79_14570</name>
</gene>
<dbReference type="InterPro" id="IPR005252">
    <property type="entry name" value="CoaBC"/>
</dbReference>
<feature type="domain" description="Flavoprotein" evidence="5">
    <location>
        <begin position="15"/>
        <end position="187"/>
    </location>
</feature>
<name>A0ABX2SYC0_VREZH</name>
<comment type="caution">
    <text evidence="7">The sequence shown here is derived from an EMBL/GenBank/DDBJ whole genome shotgun (WGS) entry which is preliminary data.</text>
</comment>